<protein>
    <submittedName>
        <fullName evidence="2">Uncharacterized protein</fullName>
    </submittedName>
</protein>
<reference evidence="2" key="1">
    <citation type="submission" date="2023-07" db="EMBL/GenBank/DDBJ databases">
        <authorList>
            <consortium name="AG Swart"/>
            <person name="Singh M."/>
            <person name="Singh A."/>
            <person name="Seah K."/>
            <person name="Emmerich C."/>
        </authorList>
    </citation>
    <scope>NUCLEOTIDE SEQUENCE</scope>
    <source>
        <strain evidence="2">DP1</strain>
    </source>
</reference>
<name>A0AAD1U4R7_EUPCR</name>
<evidence type="ECO:0000256" key="1">
    <source>
        <dbReference type="SAM" id="MobiDB-lite"/>
    </source>
</evidence>
<feature type="compositionally biased region" description="Polar residues" evidence="1">
    <location>
        <begin position="509"/>
        <end position="521"/>
    </location>
</feature>
<evidence type="ECO:0000313" key="2">
    <source>
        <dbReference type="EMBL" id="CAI2361893.1"/>
    </source>
</evidence>
<evidence type="ECO:0000313" key="3">
    <source>
        <dbReference type="Proteomes" id="UP001295684"/>
    </source>
</evidence>
<gene>
    <name evidence="2" type="ORF">ECRASSUSDP1_LOCUS3208</name>
</gene>
<dbReference type="EMBL" id="CAMPGE010003071">
    <property type="protein sequence ID" value="CAI2361893.1"/>
    <property type="molecule type" value="Genomic_DNA"/>
</dbReference>
<dbReference type="Proteomes" id="UP001295684">
    <property type="component" value="Unassembled WGS sequence"/>
</dbReference>
<proteinExistence type="predicted"/>
<sequence>MSPIPKKCPRHYKSPDPCMTREEIDLDEKDVRSISRKLANKLKRSRKKNTESLSKIAERSKLNFFTIAAKAAEKQRINSKLPKSMSRCSQTLQSLSKISKKIMKSRKNEVTHNIDEESFDLEQRALQSSVGFKGKHNPISNGKMNRILNQLIDEAIFDKKYRSKYQKLYARKLSRKFISAQREGLKAMHSKSRSMVKKRTPAFPFKFESPLSAGEQNGQNVNDSRRHGFLVPKILVSEDKKTDKKKDKTRGRKSILITQLQKSSALKIKSNLVLPSNTITESNADSLQVSKSTQKLLDKLEPSAAEKSMKKVQFKMSNDLESVLTESANESCLNSAFSEDPHFFDEITPTVSKINSKFQPKSDSKFKSIQTLSPDMRNIVNGRVSAQQLSPLDPLSIKKTQTVFVEKTNYFNRKPPKKKKPTEIYQKLEEKIKEFKFEYISPVKYEKPKDPFGFLNRQRILHQDVPQHEIMAHSDNIVEQAYTAPMLGKILEKYSGYSPDKKNLPPMNSVRSSPFSDTRLPSSPLEMPDRMAVSEQNFYKPNAEKAIAKDFKEKTRMDMFEKIFKRRSLEMMHKMSRLKGQKQQIDYFTRNNINKVLDDCI</sequence>
<keyword evidence="3" id="KW-1185">Reference proteome</keyword>
<comment type="caution">
    <text evidence="2">The sequence shown here is derived from an EMBL/GenBank/DDBJ whole genome shotgun (WGS) entry which is preliminary data.</text>
</comment>
<organism evidence="2 3">
    <name type="scientific">Euplotes crassus</name>
    <dbReference type="NCBI Taxonomy" id="5936"/>
    <lineage>
        <taxon>Eukaryota</taxon>
        <taxon>Sar</taxon>
        <taxon>Alveolata</taxon>
        <taxon>Ciliophora</taxon>
        <taxon>Intramacronucleata</taxon>
        <taxon>Spirotrichea</taxon>
        <taxon>Hypotrichia</taxon>
        <taxon>Euplotida</taxon>
        <taxon>Euplotidae</taxon>
        <taxon>Moneuplotes</taxon>
    </lineage>
</organism>
<dbReference type="AlphaFoldDB" id="A0AAD1U4R7"/>
<accession>A0AAD1U4R7</accession>
<feature type="region of interest" description="Disordered" evidence="1">
    <location>
        <begin position="501"/>
        <end position="522"/>
    </location>
</feature>